<feature type="compositionally biased region" description="Low complexity" evidence="5">
    <location>
        <begin position="462"/>
        <end position="473"/>
    </location>
</feature>
<feature type="compositionally biased region" description="Low complexity" evidence="5">
    <location>
        <begin position="938"/>
        <end position="949"/>
    </location>
</feature>
<feature type="compositionally biased region" description="Low complexity" evidence="5">
    <location>
        <begin position="700"/>
        <end position="722"/>
    </location>
</feature>
<evidence type="ECO:0000256" key="4">
    <source>
        <dbReference type="ARBA" id="ARBA00023242"/>
    </source>
</evidence>
<evidence type="ECO:0008006" key="8">
    <source>
        <dbReference type="Google" id="ProtNLM"/>
    </source>
</evidence>
<feature type="compositionally biased region" description="Low complexity" evidence="5">
    <location>
        <begin position="830"/>
        <end position="855"/>
    </location>
</feature>
<evidence type="ECO:0000256" key="2">
    <source>
        <dbReference type="ARBA" id="ARBA00023015"/>
    </source>
</evidence>
<evidence type="ECO:0000256" key="3">
    <source>
        <dbReference type="ARBA" id="ARBA00023163"/>
    </source>
</evidence>
<evidence type="ECO:0000256" key="5">
    <source>
        <dbReference type="SAM" id="MobiDB-lite"/>
    </source>
</evidence>
<dbReference type="PANTHER" id="PTHR45093">
    <property type="entry name" value="TRANSCRIPTION ACTIVATOR MSS11"/>
    <property type="match status" value="1"/>
</dbReference>
<keyword evidence="2" id="KW-0805">Transcription regulation</keyword>
<dbReference type="PROSITE" id="PS50896">
    <property type="entry name" value="LISH"/>
    <property type="match status" value="1"/>
</dbReference>
<feature type="compositionally biased region" description="Low complexity" evidence="5">
    <location>
        <begin position="276"/>
        <end position="300"/>
    </location>
</feature>
<evidence type="ECO:0000313" key="6">
    <source>
        <dbReference type="EMBL" id="GJN88104.1"/>
    </source>
</evidence>
<feature type="compositionally biased region" description="Low complexity" evidence="5">
    <location>
        <begin position="120"/>
        <end position="142"/>
    </location>
</feature>
<feature type="compositionally biased region" description="Low complexity" evidence="5">
    <location>
        <begin position="443"/>
        <end position="455"/>
    </location>
</feature>
<feature type="compositionally biased region" description="Basic and acidic residues" evidence="5">
    <location>
        <begin position="819"/>
        <end position="829"/>
    </location>
</feature>
<feature type="compositionally biased region" description="Low complexity" evidence="5">
    <location>
        <begin position="215"/>
        <end position="257"/>
    </location>
</feature>
<name>A0AAV5GCA4_9BASI</name>
<feature type="compositionally biased region" description="Low complexity" evidence="5">
    <location>
        <begin position="22"/>
        <end position="49"/>
    </location>
</feature>
<dbReference type="InterPro" id="IPR006594">
    <property type="entry name" value="LisH"/>
</dbReference>
<feature type="region of interest" description="Disordered" evidence="5">
    <location>
        <begin position="1"/>
        <end position="360"/>
    </location>
</feature>
<evidence type="ECO:0000313" key="7">
    <source>
        <dbReference type="Proteomes" id="UP001342314"/>
    </source>
</evidence>
<reference evidence="6 7" key="1">
    <citation type="submission" date="2021-12" db="EMBL/GenBank/DDBJ databases">
        <title>High titer production of polyol ester of fatty acids by Rhodotorula paludigena BS15 towards product separation-free biomass refinery.</title>
        <authorList>
            <person name="Mano J."/>
            <person name="Ono H."/>
            <person name="Tanaka T."/>
            <person name="Naito K."/>
            <person name="Sushida H."/>
            <person name="Ike M."/>
            <person name="Tokuyasu K."/>
            <person name="Kitaoka M."/>
        </authorList>
    </citation>
    <scope>NUCLEOTIDE SEQUENCE [LARGE SCALE GENOMIC DNA]</scope>
    <source>
        <strain evidence="6 7">BS15</strain>
    </source>
</reference>
<dbReference type="Proteomes" id="UP001342314">
    <property type="component" value="Unassembled WGS sequence"/>
</dbReference>
<dbReference type="SMART" id="SM00667">
    <property type="entry name" value="LisH"/>
    <property type="match status" value="1"/>
</dbReference>
<feature type="compositionally biased region" description="Pro residues" evidence="5">
    <location>
        <begin position="626"/>
        <end position="638"/>
    </location>
</feature>
<feature type="compositionally biased region" description="Low complexity" evidence="5">
    <location>
        <begin position="399"/>
        <end position="414"/>
    </location>
</feature>
<feature type="compositionally biased region" description="Polar residues" evidence="5">
    <location>
        <begin position="419"/>
        <end position="430"/>
    </location>
</feature>
<feature type="region of interest" description="Disordered" evidence="5">
    <location>
        <begin position="391"/>
        <end position="554"/>
    </location>
</feature>
<keyword evidence="3" id="KW-0804">Transcription</keyword>
<dbReference type="EMBL" id="BQKY01000002">
    <property type="protein sequence ID" value="GJN88104.1"/>
    <property type="molecule type" value="Genomic_DNA"/>
</dbReference>
<keyword evidence="4" id="KW-0539">Nucleus</keyword>
<dbReference type="AlphaFoldDB" id="A0AAV5GCA4"/>
<feature type="region of interest" description="Disordered" evidence="5">
    <location>
        <begin position="741"/>
        <end position="803"/>
    </location>
</feature>
<protein>
    <recommendedName>
        <fullName evidence="8">LisH domain-containing protein</fullName>
    </recommendedName>
</protein>
<feature type="compositionally biased region" description="Basic and acidic residues" evidence="5">
    <location>
        <begin position="910"/>
        <end position="924"/>
    </location>
</feature>
<proteinExistence type="predicted"/>
<feature type="compositionally biased region" description="Pro residues" evidence="5">
    <location>
        <begin position="176"/>
        <end position="214"/>
    </location>
</feature>
<feature type="region of interest" description="Disordered" evidence="5">
    <location>
        <begin position="818"/>
        <end position="963"/>
    </location>
</feature>
<dbReference type="GO" id="GO:0005634">
    <property type="term" value="C:nucleus"/>
    <property type="evidence" value="ECO:0007669"/>
    <property type="project" value="UniProtKB-SubCell"/>
</dbReference>
<gene>
    <name evidence="6" type="ORF">Rhopal_001060-T1</name>
</gene>
<feature type="compositionally biased region" description="Polar residues" evidence="5">
    <location>
        <begin position="53"/>
        <end position="62"/>
    </location>
</feature>
<dbReference type="PANTHER" id="PTHR45093:SF2">
    <property type="entry name" value="LISH DOMAIN-CONTAINING PROTEIN"/>
    <property type="match status" value="1"/>
</dbReference>
<feature type="compositionally biased region" description="Pro residues" evidence="5">
    <location>
        <begin position="317"/>
        <end position="329"/>
    </location>
</feature>
<evidence type="ECO:0000256" key="1">
    <source>
        <dbReference type="ARBA" id="ARBA00004123"/>
    </source>
</evidence>
<accession>A0AAV5GCA4</accession>
<feature type="compositionally biased region" description="Gly residues" evidence="5">
    <location>
        <begin position="479"/>
        <end position="489"/>
    </location>
</feature>
<comment type="caution">
    <text evidence="6">The sequence shown here is derived from an EMBL/GenBank/DDBJ whole genome shotgun (WGS) entry which is preliminary data.</text>
</comment>
<feature type="compositionally biased region" description="Basic and acidic residues" evidence="5">
    <location>
        <begin position="334"/>
        <end position="343"/>
    </location>
</feature>
<comment type="subcellular location">
    <subcellularLocation>
        <location evidence="1">Nucleus</location>
    </subcellularLocation>
</comment>
<feature type="region of interest" description="Disordered" evidence="5">
    <location>
        <begin position="624"/>
        <end position="722"/>
    </location>
</feature>
<sequence>MFSSGGASVPMPLATAAGGAGQHAAHLQQHQQQRGPPQQLVQQQQPHRATYGAPTSSSAYDYQTQQQQQHQPRAPAQGYPQQHVHHAGGGGGGPPPGPYAGHTQSGSPHMQARGPPPSMQPHGSPLQHHQQPQQIQYVQQRQGPPPPHQQQQQHYVTYPAAGPSATPQYASNAYSAPPPAPSPRPPMQRVPSHPFPPQGQPPYHPTPSPAPPPSQQQYSSPTRSAHHFSPQAPSASPHAPPSRSAALSQLPPSQQQLHPPPSRGVQHSPSSTVPPGAQASSAALQAQAQGQAQLQAQAQQMRTRAEGPGPPREGEQPMPPQGARPPPPHLRVRVPVEDSRRFVQDIGSSPEEAGATGEGEQRAQLHAYLLDYLQKAGFHSTAAVLLSEAPEIPTSSSRTYPAPTSVPPSATSASFPGSARNSLFFTSPSAFSPLPLGPPPLPQQQQPPHQQQHPSPQRKDAAALSPVSPLSSSGDPHTGTGGHSAGGGKTHLDTVASTASTTSTTSHYGFDALGLRSQDDEGASPAKSPMKRNSAGSGGSSRKPPAARTPAAQVQIDTPQGFLFEWWSVFWDVYRAKAASASRPGAAAAIGAARSFVQSSSAAVEVALQRQAALIAQGRAAIAGPPGVPRGMQPPPPQQQQVQEAVRTRGPPDYQHQRQQSAPGPSSARPPIPLRTTALDVAGNGPEALLDETLPPASGPLSRRPSSAQARSAHAHALALQKQQAQQAEIDFRMAQAKVHARQITERQQSQGASPAGHVGAQMSAGSATSPGNPGATPPIQAFSPNALGYNPERLHQASEARNQYRARLVANQQTQLENAKRALSDKKGSAPARRASASAASAALGGPAGDGDASNMPPPASASRRGVVSQNSTPQSKDLVLPPLPGATGEGAMTPGAGKRKRSLQSVAELRDPKKRATEDAEQLRAGAAAPRPDLEATTPSAAPAVTPKSERAAVDTTSGAPTAGDLDFDASDAFDFSALDQSGSALGFDPTSLEYDSTVQHSNGPDEHFSLEQIDALLLSTSANAAASASYTGEDTVAQNGGGDTAAFNYDDFMNSFGNDGAASYDPTVRAFDLAV</sequence>
<keyword evidence="7" id="KW-1185">Reference proteome</keyword>
<feature type="compositionally biased region" description="Low complexity" evidence="5">
    <location>
        <begin position="496"/>
        <end position="506"/>
    </location>
</feature>
<organism evidence="6 7">
    <name type="scientific">Rhodotorula paludigena</name>
    <dbReference type="NCBI Taxonomy" id="86838"/>
    <lineage>
        <taxon>Eukaryota</taxon>
        <taxon>Fungi</taxon>
        <taxon>Dikarya</taxon>
        <taxon>Basidiomycota</taxon>
        <taxon>Pucciniomycotina</taxon>
        <taxon>Microbotryomycetes</taxon>
        <taxon>Sporidiobolales</taxon>
        <taxon>Sporidiobolaceae</taxon>
        <taxon>Rhodotorula</taxon>
    </lineage>
</organism>